<dbReference type="GO" id="GO:0035556">
    <property type="term" value="P:intracellular signal transduction"/>
    <property type="evidence" value="ECO:0007669"/>
    <property type="project" value="InterPro"/>
</dbReference>
<dbReference type="FunFam" id="3.30.70.1230:FF:000016">
    <property type="entry name" value="Adenylate/guanylate cyclase domain-containing protein"/>
    <property type="match status" value="1"/>
</dbReference>
<keyword evidence="4 7" id="KW-0812">Transmembrane</keyword>
<dbReference type="SMART" id="SM00044">
    <property type="entry name" value="CYCc"/>
    <property type="match status" value="1"/>
</dbReference>
<protein>
    <submittedName>
        <fullName evidence="9">Family 3 adenylate cyclase</fullName>
    </submittedName>
</protein>
<evidence type="ECO:0000256" key="6">
    <source>
        <dbReference type="ARBA" id="ARBA00023136"/>
    </source>
</evidence>
<gene>
    <name evidence="9" type="ordered locus">Spiaf_1512</name>
</gene>
<evidence type="ECO:0000256" key="5">
    <source>
        <dbReference type="ARBA" id="ARBA00022989"/>
    </source>
</evidence>
<dbReference type="Pfam" id="PF00211">
    <property type="entry name" value="Guanylate_cyc"/>
    <property type="match status" value="1"/>
</dbReference>
<dbReference type="SUPFAM" id="SSF55073">
    <property type="entry name" value="Nucleotide cyclase"/>
    <property type="match status" value="1"/>
</dbReference>
<dbReference type="InterPro" id="IPR029787">
    <property type="entry name" value="Nucleotide_cyclase"/>
</dbReference>
<keyword evidence="3" id="KW-1003">Cell membrane</keyword>
<sequence>MSMRRRGNELFSTRWFSFVIAAGVCLLVLLLQFTPLVSRLETMVLDAHFHWRYRFDAAGSVREGVTFRAQNPNVHPDILIIGVDNNALNRFGRWPFDRRIHGNFVNNLARIQNQDARERALFLDFFFSEPASNPTDDAMLVHSMRQSGRVFLENVLTFDPPRTQDYQTFFRRQHALQNTAGTITDVSGDWQNMLSFQGVEAPLIPYGNAVRGYGHANFIADNDEVFRRQPLVAKISEVVALYDIHELLQDQSVDLLQYQRLAWLDRFGEQHTIELPLTEQGGQQLLDSLEERGAPYTREDGSSSYRIRLFQDHFVPSITLSLALEYMNVGIHDIEVVLGSHILIREPQMYVPAEDSWQPFQVMDRPPRYNRDGELTREARYRQVDELRIPIDAHGQMLINYVGPRSSSSAQGIQTFPVRSYAGYASRITGPDPYTWPATMALENKIVMAGAFATGMADDEQATPFGMMYGVEMHANALNTILMDNFLHPVSFWHNLMVLLALTMLTAWVSSRLSTLWSMGIVLAGIVGLFLAVTTVFDSFNLIFAFSPPAIGIFLTFLSIVVYRVMTEERDKRRIRDMFGRYVSPQVVNQILENPPELGGVDRELTVLFSDIRGFTTLSESMTPQELVNHLNQYLTAMTDIILEFQGTLDKYVGDEIMCFWGAPLPQADHAIKACRCAVKQIQALEELNAQWPPEKRISIGIGINSGIMTVGNMGSLGRMNYTLMGDNVNLGARLEGTNKQYRTQIIISEYTYGLVKDHVIARELDNIRVKGKNKPVLIYELLDVPD</sequence>
<keyword evidence="6 7" id="KW-0472">Membrane</keyword>
<evidence type="ECO:0000256" key="1">
    <source>
        <dbReference type="ARBA" id="ARBA00004196"/>
    </source>
</evidence>
<feature type="transmembrane region" description="Helical" evidence="7">
    <location>
        <begin position="543"/>
        <end position="566"/>
    </location>
</feature>
<name>H9UJ78_SPIAZ</name>
<dbReference type="GO" id="GO:0004016">
    <property type="term" value="F:adenylate cyclase activity"/>
    <property type="evidence" value="ECO:0007669"/>
    <property type="project" value="UniProtKB-ARBA"/>
</dbReference>
<dbReference type="GO" id="GO:0006171">
    <property type="term" value="P:cAMP biosynthetic process"/>
    <property type="evidence" value="ECO:0007669"/>
    <property type="project" value="TreeGrafter"/>
</dbReference>
<dbReference type="InterPro" id="IPR050697">
    <property type="entry name" value="Adenylyl/Guanylyl_Cyclase_3/4"/>
</dbReference>
<dbReference type="eggNOG" id="COG2114">
    <property type="taxonomic scope" value="Bacteria"/>
</dbReference>
<organism evidence="9 10">
    <name type="scientific">Spirochaeta africana (strain ATCC 700263 / DSM 8902 / Z-7692)</name>
    <dbReference type="NCBI Taxonomy" id="889378"/>
    <lineage>
        <taxon>Bacteria</taxon>
        <taxon>Pseudomonadati</taxon>
        <taxon>Spirochaetota</taxon>
        <taxon>Spirochaetia</taxon>
        <taxon>Spirochaetales</taxon>
        <taxon>Spirochaetaceae</taxon>
        <taxon>Spirochaeta</taxon>
    </lineage>
</organism>
<dbReference type="PATRIC" id="fig|889378.3.peg.1503"/>
<dbReference type="RefSeq" id="WP_014455554.1">
    <property type="nucleotide sequence ID" value="NC_017098.1"/>
</dbReference>
<dbReference type="PROSITE" id="PS50125">
    <property type="entry name" value="GUANYLATE_CYCLASE_2"/>
    <property type="match status" value="1"/>
</dbReference>
<feature type="domain" description="Guanylate cyclase" evidence="8">
    <location>
        <begin position="606"/>
        <end position="736"/>
    </location>
</feature>
<dbReference type="KEGG" id="sfc:Spiaf_1512"/>
<dbReference type="EMBL" id="CP003282">
    <property type="protein sequence ID" value="AFG37571.1"/>
    <property type="molecule type" value="Genomic_DNA"/>
</dbReference>
<dbReference type="CDD" id="cd07302">
    <property type="entry name" value="CHD"/>
    <property type="match status" value="1"/>
</dbReference>
<feature type="transmembrane region" description="Helical" evidence="7">
    <location>
        <begin position="492"/>
        <end position="509"/>
    </location>
</feature>
<evidence type="ECO:0000256" key="4">
    <source>
        <dbReference type="ARBA" id="ARBA00022692"/>
    </source>
</evidence>
<dbReference type="Proteomes" id="UP000007383">
    <property type="component" value="Chromosome"/>
</dbReference>
<evidence type="ECO:0000256" key="7">
    <source>
        <dbReference type="SAM" id="Phobius"/>
    </source>
</evidence>
<dbReference type="PANTHER" id="PTHR43081:SF1">
    <property type="entry name" value="ADENYLATE CYCLASE, TERMINAL-DIFFERENTIATION SPECIFIC"/>
    <property type="match status" value="1"/>
</dbReference>
<evidence type="ECO:0000259" key="8">
    <source>
        <dbReference type="PROSITE" id="PS50125"/>
    </source>
</evidence>
<dbReference type="STRING" id="889378.Spiaf_1512"/>
<feature type="transmembrane region" description="Helical" evidence="7">
    <location>
        <begin position="516"/>
        <end position="537"/>
    </location>
</feature>
<dbReference type="Gene3D" id="3.30.70.1230">
    <property type="entry name" value="Nucleotide cyclase"/>
    <property type="match status" value="1"/>
</dbReference>
<comment type="similarity">
    <text evidence="2">Belongs to the adenylyl cyclase class-3 family.</text>
</comment>
<dbReference type="SMART" id="SM01080">
    <property type="entry name" value="CHASE2"/>
    <property type="match status" value="1"/>
</dbReference>
<evidence type="ECO:0000256" key="2">
    <source>
        <dbReference type="ARBA" id="ARBA00005381"/>
    </source>
</evidence>
<dbReference type="OrthoDB" id="9806704at2"/>
<keyword evidence="10" id="KW-1185">Reference proteome</keyword>
<dbReference type="HOGENOM" id="CLU_000445_85_1_12"/>
<dbReference type="eggNOG" id="COG4252">
    <property type="taxonomic scope" value="Bacteria"/>
</dbReference>
<evidence type="ECO:0000313" key="10">
    <source>
        <dbReference type="Proteomes" id="UP000007383"/>
    </source>
</evidence>
<evidence type="ECO:0000313" key="9">
    <source>
        <dbReference type="EMBL" id="AFG37571.1"/>
    </source>
</evidence>
<keyword evidence="5 7" id="KW-1133">Transmembrane helix</keyword>
<proteinExistence type="inferred from homology"/>
<dbReference type="PANTHER" id="PTHR43081">
    <property type="entry name" value="ADENYLATE CYCLASE, TERMINAL-DIFFERENTIATION SPECIFIC-RELATED"/>
    <property type="match status" value="1"/>
</dbReference>
<dbReference type="GO" id="GO:0030313">
    <property type="term" value="C:cell envelope"/>
    <property type="evidence" value="ECO:0007669"/>
    <property type="project" value="UniProtKB-SubCell"/>
</dbReference>
<dbReference type="InterPro" id="IPR007890">
    <property type="entry name" value="CHASE2"/>
</dbReference>
<comment type="subcellular location">
    <subcellularLocation>
        <location evidence="1">Cell envelope</location>
    </subcellularLocation>
</comment>
<accession>H9UJ78</accession>
<dbReference type="Pfam" id="PF05226">
    <property type="entry name" value="CHASE2"/>
    <property type="match status" value="1"/>
</dbReference>
<dbReference type="AlphaFoldDB" id="H9UJ78"/>
<reference evidence="10" key="1">
    <citation type="journal article" date="2013" name="Stand. Genomic Sci.">
        <title>Complete genome sequence of the halophilic bacterium Spirochaeta africana type strain (Z-7692(T)) from the alkaline Lake Magadi in the East African Rift.</title>
        <authorList>
            <person name="Liolos K."/>
            <person name="Abt B."/>
            <person name="Scheuner C."/>
            <person name="Teshima H."/>
            <person name="Held B."/>
            <person name="Lapidus A."/>
            <person name="Nolan M."/>
            <person name="Lucas S."/>
            <person name="Deshpande S."/>
            <person name="Cheng J.F."/>
            <person name="Tapia R."/>
            <person name="Goodwin L.A."/>
            <person name="Pitluck S."/>
            <person name="Pagani I."/>
            <person name="Ivanova N."/>
            <person name="Mavromatis K."/>
            <person name="Mikhailova N."/>
            <person name="Huntemann M."/>
            <person name="Pati A."/>
            <person name="Chen A."/>
            <person name="Palaniappan K."/>
            <person name="Land M."/>
            <person name="Rohde M."/>
            <person name="Tindall B.J."/>
            <person name="Detter J.C."/>
            <person name="Goker M."/>
            <person name="Bristow J."/>
            <person name="Eisen J.A."/>
            <person name="Markowitz V."/>
            <person name="Hugenholtz P."/>
            <person name="Woyke T."/>
            <person name="Klenk H.P."/>
            <person name="Kyrpides N.C."/>
        </authorList>
    </citation>
    <scope>NUCLEOTIDE SEQUENCE</scope>
    <source>
        <strain evidence="10">ATCC 700263 / DSM 8902 / Z-7692</strain>
    </source>
</reference>
<evidence type="ECO:0000256" key="3">
    <source>
        <dbReference type="ARBA" id="ARBA00022475"/>
    </source>
</evidence>
<dbReference type="InterPro" id="IPR001054">
    <property type="entry name" value="A/G_cyclase"/>
</dbReference>